<evidence type="ECO:0000313" key="1">
    <source>
        <dbReference type="EMBL" id="KAF2465698.1"/>
    </source>
</evidence>
<sequence length="538" mass="61547">MQSMNGSSMYALRDVPGKGKGLVAIENIPKGTRILSEQPVITTPERQQDDEWLKRHISQQVDSLSEHQRQSFFSLYNLYPYQNVAEQSLGIIRTNGLPIEANGIEGGVFLDACRINHDCDNNAQKHWNQSIKRHTVHALRDIPKGEEITIYYLRLDSNRAIRQKKLQDKFGFLCSCRLCSLPTQQSQENDKRLERIAQLDDLIGRDGMQLNFWLRTLRYVDERVRLYNEQGPGNSGLPRAYLDAAQIAIANGDLARGRIFAERAVEGWRTACGSDSKEVIEHRSIAQDPAKLHLYGLSMKWKTSEEEVPQGLDPNDFDDWLWKREKPKKVEQLGQLTDLRNREIFPSFAALPNSNKVDLDFYEKVDDTYQPLRLWCFLGEIVDSITLHHLELTLTDIDDKKIPLHFNTDGRGRELAPAQIQKGHTVAVLHAQRRVFMYGDPGIGLGDPQMLKIFPVSLKKLLELNDQVQKFSTKVDGIRTCHGCSKKAASLNRCGKCLLFWYCDSGCQRTGWSERGHKANCKLLRDPGLRGLFFLKWD</sequence>
<dbReference type="Proteomes" id="UP000799755">
    <property type="component" value="Unassembled WGS sequence"/>
</dbReference>
<gene>
    <name evidence="1" type="ORF">BDR25DRAFT_378364</name>
</gene>
<name>A0ACB6QGL1_9PLEO</name>
<proteinExistence type="predicted"/>
<protein>
    <submittedName>
        <fullName evidence="1">SET domain-containing protein</fullName>
    </submittedName>
</protein>
<reference evidence="1" key="1">
    <citation type="journal article" date="2020" name="Stud. Mycol.">
        <title>101 Dothideomycetes genomes: a test case for predicting lifestyles and emergence of pathogens.</title>
        <authorList>
            <person name="Haridas S."/>
            <person name="Albert R."/>
            <person name="Binder M."/>
            <person name="Bloem J."/>
            <person name="Labutti K."/>
            <person name="Salamov A."/>
            <person name="Andreopoulos B."/>
            <person name="Baker S."/>
            <person name="Barry K."/>
            <person name="Bills G."/>
            <person name="Bluhm B."/>
            <person name="Cannon C."/>
            <person name="Castanera R."/>
            <person name="Culley D."/>
            <person name="Daum C."/>
            <person name="Ezra D."/>
            <person name="Gonzalez J."/>
            <person name="Henrissat B."/>
            <person name="Kuo A."/>
            <person name="Liang C."/>
            <person name="Lipzen A."/>
            <person name="Lutzoni F."/>
            <person name="Magnuson J."/>
            <person name="Mondo S."/>
            <person name="Nolan M."/>
            <person name="Ohm R."/>
            <person name="Pangilinan J."/>
            <person name="Park H.-J."/>
            <person name="Ramirez L."/>
            <person name="Alfaro M."/>
            <person name="Sun H."/>
            <person name="Tritt A."/>
            <person name="Yoshinaga Y."/>
            <person name="Zwiers L.-H."/>
            <person name="Turgeon B."/>
            <person name="Goodwin S."/>
            <person name="Spatafora J."/>
            <person name="Crous P."/>
            <person name="Grigoriev I."/>
        </authorList>
    </citation>
    <scope>NUCLEOTIDE SEQUENCE</scope>
    <source>
        <strain evidence="1">ATCC 200398</strain>
    </source>
</reference>
<organism evidence="1 2">
    <name type="scientific">Lindgomyces ingoldianus</name>
    <dbReference type="NCBI Taxonomy" id="673940"/>
    <lineage>
        <taxon>Eukaryota</taxon>
        <taxon>Fungi</taxon>
        <taxon>Dikarya</taxon>
        <taxon>Ascomycota</taxon>
        <taxon>Pezizomycotina</taxon>
        <taxon>Dothideomycetes</taxon>
        <taxon>Pleosporomycetidae</taxon>
        <taxon>Pleosporales</taxon>
        <taxon>Lindgomycetaceae</taxon>
        <taxon>Lindgomyces</taxon>
    </lineage>
</organism>
<keyword evidence="2" id="KW-1185">Reference proteome</keyword>
<comment type="caution">
    <text evidence="1">The sequence shown here is derived from an EMBL/GenBank/DDBJ whole genome shotgun (WGS) entry which is preliminary data.</text>
</comment>
<dbReference type="EMBL" id="MU003528">
    <property type="protein sequence ID" value="KAF2465698.1"/>
    <property type="molecule type" value="Genomic_DNA"/>
</dbReference>
<accession>A0ACB6QGL1</accession>
<evidence type="ECO:0000313" key="2">
    <source>
        <dbReference type="Proteomes" id="UP000799755"/>
    </source>
</evidence>